<keyword evidence="1" id="KW-1133">Transmembrane helix</keyword>
<sequence>MFLIGFLLKYITEQVYLSSGTLLLAIAGIILSCKGLKKKKLSPVVQISRILLCLVLPIENFLMYLGNFDGNAADGFEFIPFSDGQKLRIACQVFFIFIPEIFQGISKRINVGTIKWLLWIYPVGIIVFHLLLPL</sequence>
<dbReference type="AlphaFoldDB" id="A0A0J1LDG8"/>
<keyword evidence="3" id="KW-1185">Reference proteome</keyword>
<name>A0A0J1LDG8_NIACI</name>
<feature type="transmembrane region" description="Helical" evidence="1">
    <location>
        <begin position="15"/>
        <end position="35"/>
    </location>
</feature>
<accession>A0A0J1LDG8</accession>
<dbReference type="Proteomes" id="UP000036045">
    <property type="component" value="Unassembled WGS sequence"/>
</dbReference>
<comment type="caution">
    <text evidence="2">The sequence shown here is derived from an EMBL/GenBank/DDBJ whole genome shotgun (WGS) entry which is preliminary data.</text>
</comment>
<dbReference type="EMBL" id="LDPH01000006">
    <property type="protein sequence ID" value="KLV26960.1"/>
    <property type="molecule type" value="Genomic_DNA"/>
</dbReference>
<organism evidence="2 3">
    <name type="scientific">Niallia circulans</name>
    <name type="common">Bacillus circulans</name>
    <dbReference type="NCBI Taxonomy" id="1397"/>
    <lineage>
        <taxon>Bacteria</taxon>
        <taxon>Bacillati</taxon>
        <taxon>Bacillota</taxon>
        <taxon>Bacilli</taxon>
        <taxon>Bacillales</taxon>
        <taxon>Bacillaceae</taxon>
        <taxon>Niallia</taxon>
    </lineage>
</organism>
<proteinExistence type="predicted"/>
<dbReference type="GeneID" id="56348761"/>
<evidence type="ECO:0000256" key="1">
    <source>
        <dbReference type="SAM" id="Phobius"/>
    </source>
</evidence>
<feature type="transmembrane region" description="Helical" evidence="1">
    <location>
        <begin position="114"/>
        <end position="132"/>
    </location>
</feature>
<protein>
    <submittedName>
        <fullName evidence="2">Uncharacterized protein</fullName>
    </submittedName>
</protein>
<evidence type="ECO:0000313" key="3">
    <source>
        <dbReference type="Proteomes" id="UP000036045"/>
    </source>
</evidence>
<dbReference type="RefSeq" id="WP_047941492.1">
    <property type="nucleotide sequence ID" value="NZ_CP053989.1"/>
</dbReference>
<gene>
    <name evidence="2" type="ORF">ABW02_08255</name>
</gene>
<evidence type="ECO:0000313" key="2">
    <source>
        <dbReference type="EMBL" id="KLV26960.1"/>
    </source>
</evidence>
<keyword evidence="1" id="KW-0472">Membrane</keyword>
<dbReference type="PATRIC" id="fig|1397.4.peg.4822"/>
<keyword evidence="1" id="KW-0812">Transmembrane</keyword>
<reference evidence="2 3" key="1">
    <citation type="submission" date="2015-05" db="EMBL/GenBank/DDBJ databases">
        <title>Whole genome sequence and identification of bacterial endophytes from Costus igneus.</title>
        <authorList>
            <person name="Lee Y.P."/>
            <person name="Gan H.M."/>
            <person name="Eng W."/>
            <person name="Wheatley M.S."/>
            <person name="Caraballo A."/>
            <person name="Polter S."/>
            <person name="Savka M.A."/>
            <person name="Hudson A.O."/>
        </authorList>
    </citation>
    <scope>NUCLEOTIDE SEQUENCE [LARGE SCALE GENOMIC DNA]</scope>
    <source>
        <strain evidence="2 3">RIT379</strain>
    </source>
</reference>